<dbReference type="PATRIC" id="fig|265726.11.peg.3555"/>
<sequence>MLTLKSQSDINPYTVVMKGAELSAGNPVVILLHGRRQTADDMTKLINKLNLAEATYYLPSAPGTTWYPRGFTRALDDNQPQLNQGLEVIDHVLQNLLSQGVSRERIWIMGFSQGACMAAEFIRQSQQPMGGAILFTGGLFGPQCPTASAQKPVFDGMTMLLSGSHTDTWVSAERVTQTADYFEQLGASVHLEIFAEREHRIARSEIDLARELITASFAASHKEVAHVSRVPV</sequence>
<reference evidence="4 5" key="1">
    <citation type="submission" date="2014-12" db="EMBL/GenBank/DDBJ databases">
        <title>Mercury Reductase activity and rhizosphere competence traits in the genome of root associated Photobacterium halotolerans MELD1.</title>
        <authorList>
            <person name="Mathew D.C."/>
            <person name="Huang C.-C."/>
        </authorList>
    </citation>
    <scope>NUCLEOTIDE SEQUENCE [LARGE SCALE GENOMIC DNA]</scope>
    <source>
        <strain evidence="4 5">MELD1</strain>
    </source>
</reference>
<evidence type="ECO:0000313" key="5">
    <source>
        <dbReference type="Proteomes" id="UP000033633"/>
    </source>
</evidence>
<dbReference type="SUPFAM" id="SSF53474">
    <property type="entry name" value="alpha/beta-Hydrolases"/>
    <property type="match status" value="1"/>
</dbReference>
<dbReference type="OrthoDB" id="9801763at2"/>
<keyword evidence="2" id="KW-0378">Hydrolase</keyword>
<comment type="caution">
    <text evidence="4">The sequence shown here is derived from an EMBL/GenBank/DDBJ whole genome shotgun (WGS) entry which is preliminary data.</text>
</comment>
<comment type="similarity">
    <text evidence="1">Belongs to the AB hydrolase superfamily. AB hydrolase 2 family.</text>
</comment>
<dbReference type="InterPro" id="IPR029058">
    <property type="entry name" value="AB_hydrolase_fold"/>
</dbReference>
<dbReference type="PANTHER" id="PTHR10655:SF17">
    <property type="entry name" value="LYSOPHOSPHOLIPASE-LIKE PROTEIN 1"/>
    <property type="match status" value="1"/>
</dbReference>
<accession>A0A0F5VF79</accession>
<dbReference type="GO" id="GO:0016787">
    <property type="term" value="F:hydrolase activity"/>
    <property type="evidence" value="ECO:0007669"/>
    <property type="project" value="UniProtKB-KW"/>
</dbReference>
<dbReference type="RefSeq" id="WP_046220008.1">
    <property type="nucleotide sequence ID" value="NZ_JWYV01000004.1"/>
</dbReference>
<evidence type="ECO:0000313" key="4">
    <source>
        <dbReference type="EMBL" id="KKD00467.1"/>
    </source>
</evidence>
<feature type="domain" description="Phospholipase/carboxylesterase/thioesterase" evidence="3">
    <location>
        <begin position="26"/>
        <end position="214"/>
    </location>
</feature>
<dbReference type="Proteomes" id="UP000033633">
    <property type="component" value="Unassembled WGS sequence"/>
</dbReference>
<name>A0A0F5VF79_9GAMM</name>
<evidence type="ECO:0000256" key="2">
    <source>
        <dbReference type="ARBA" id="ARBA00022801"/>
    </source>
</evidence>
<keyword evidence="5" id="KW-1185">Reference proteome</keyword>
<dbReference type="InterPro" id="IPR003140">
    <property type="entry name" value="PLipase/COase/thioEstase"/>
</dbReference>
<dbReference type="AlphaFoldDB" id="A0A0F5VF79"/>
<dbReference type="STRING" id="265726.KY46_07460"/>
<evidence type="ECO:0000256" key="1">
    <source>
        <dbReference type="ARBA" id="ARBA00006499"/>
    </source>
</evidence>
<evidence type="ECO:0000259" key="3">
    <source>
        <dbReference type="Pfam" id="PF02230"/>
    </source>
</evidence>
<dbReference type="PANTHER" id="PTHR10655">
    <property type="entry name" value="LYSOPHOSPHOLIPASE-RELATED"/>
    <property type="match status" value="1"/>
</dbReference>
<dbReference type="Pfam" id="PF02230">
    <property type="entry name" value="Abhydrolase_2"/>
    <property type="match status" value="1"/>
</dbReference>
<protein>
    <recommendedName>
        <fullName evidence="3">Phospholipase/carboxylesterase/thioesterase domain-containing protein</fullName>
    </recommendedName>
</protein>
<dbReference type="InterPro" id="IPR050565">
    <property type="entry name" value="LYPA1-2/EST-like"/>
</dbReference>
<dbReference type="Gene3D" id="3.40.50.1820">
    <property type="entry name" value="alpha/beta hydrolase"/>
    <property type="match status" value="1"/>
</dbReference>
<proteinExistence type="inferred from homology"/>
<organism evidence="4 5">
    <name type="scientific">Photobacterium halotolerans</name>
    <dbReference type="NCBI Taxonomy" id="265726"/>
    <lineage>
        <taxon>Bacteria</taxon>
        <taxon>Pseudomonadati</taxon>
        <taxon>Pseudomonadota</taxon>
        <taxon>Gammaproteobacteria</taxon>
        <taxon>Vibrionales</taxon>
        <taxon>Vibrionaceae</taxon>
        <taxon>Photobacterium</taxon>
    </lineage>
</organism>
<dbReference type="EMBL" id="JWYV01000004">
    <property type="protein sequence ID" value="KKD00467.1"/>
    <property type="molecule type" value="Genomic_DNA"/>
</dbReference>
<gene>
    <name evidence="4" type="ORF">KY46_07460</name>
</gene>